<comment type="caution">
    <text evidence="2">The sequence shown here is derived from an EMBL/GenBank/DDBJ whole genome shotgun (WGS) entry which is preliminary data.</text>
</comment>
<accession>A0ABW6X8G7</accession>
<sequence length="335" mass="36502">MDAQGKAQELFRFMLDDPDWTPEGARRSLGFSQIDLELAQHSLLEAGLLHMTRGKSARPTAVEPAIAVARLLAMEEDGAREWMASVHERRSTLAALGSKMMRLQAQADTDTRVGLLTGQERIATALNGVSVTAQQEILSMHPGTPLPRTVLEGSMDRNRAALERGVTMRSLHLEAMNKVPRARAHLEALEDSGCQVRLTPALPFRLILVDGVLAYVSAPSAGSQVSALEIRGEEICWLLRQVFEHCWLHGRAIPKGESAVQEVDLSDRERAVLRMLAAGYTDASVARALGISTRTLRRMTTVILEKIGARSRFEAGVRAATLALVETSPGGSADR</sequence>
<dbReference type="InterPro" id="IPR000792">
    <property type="entry name" value="Tscrpt_reg_LuxR_C"/>
</dbReference>
<dbReference type="SUPFAM" id="SSF46894">
    <property type="entry name" value="C-terminal effector domain of the bipartite response regulators"/>
    <property type="match status" value="1"/>
</dbReference>
<keyword evidence="3" id="KW-1185">Reference proteome</keyword>
<proteinExistence type="predicted"/>
<dbReference type="PROSITE" id="PS50043">
    <property type="entry name" value="HTH_LUXR_2"/>
    <property type="match status" value="1"/>
</dbReference>
<evidence type="ECO:0000313" key="3">
    <source>
        <dbReference type="Proteomes" id="UP001602322"/>
    </source>
</evidence>
<dbReference type="SMART" id="SM00421">
    <property type="entry name" value="HTH_LUXR"/>
    <property type="match status" value="1"/>
</dbReference>
<evidence type="ECO:0000313" key="2">
    <source>
        <dbReference type="EMBL" id="MFF5897498.1"/>
    </source>
</evidence>
<evidence type="ECO:0000259" key="1">
    <source>
        <dbReference type="PROSITE" id="PS50043"/>
    </source>
</evidence>
<dbReference type="PRINTS" id="PR00038">
    <property type="entry name" value="HTHLUXR"/>
</dbReference>
<dbReference type="PANTHER" id="PTHR34293:SF1">
    <property type="entry name" value="HTH-TYPE TRANSCRIPTIONAL REGULATOR TRMBL2"/>
    <property type="match status" value="1"/>
</dbReference>
<dbReference type="Pfam" id="PF00196">
    <property type="entry name" value="GerE"/>
    <property type="match status" value="1"/>
</dbReference>
<dbReference type="EMBL" id="JBIBEG010000004">
    <property type="protein sequence ID" value="MFF5897498.1"/>
    <property type="molecule type" value="Genomic_DNA"/>
</dbReference>
<name>A0ABW6X8G7_9ACTN</name>
<dbReference type="CDD" id="cd06170">
    <property type="entry name" value="LuxR_C_like"/>
    <property type="match status" value="1"/>
</dbReference>
<protein>
    <submittedName>
        <fullName evidence="2">LuxR C-terminal-related transcriptional regulator</fullName>
    </submittedName>
</protein>
<gene>
    <name evidence="2" type="ORF">ACFY8O_16395</name>
</gene>
<reference evidence="2 3" key="1">
    <citation type="submission" date="2024-10" db="EMBL/GenBank/DDBJ databases">
        <title>The Natural Products Discovery Center: Release of the First 8490 Sequenced Strains for Exploring Actinobacteria Biosynthetic Diversity.</title>
        <authorList>
            <person name="Kalkreuter E."/>
            <person name="Kautsar S.A."/>
            <person name="Yang D."/>
            <person name="Bader C.D."/>
            <person name="Teijaro C.N."/>
            <person name="Fluegel L."/>
            <person name="Davis C.M."/>
            <person name="Simpson J.R."/>
            <person name="Lauterbach L."/>
            <person name="Steele A.D."/>
            <person name="Gui C."/>
            <person name="Meng S."/>
            <person name="Li G."/>
            <person name="Viehrig K."/>
            <person name="Ye F."/>
            <person name="Su P."/>
            <person name="Kiefer A.F."/>
            <person name="Nichols A."/>
            <person name="Cepeda A.J."/>
            <person name="Yan W."/>
            <person name="Fan B."/>
            <person name="Jiang Y."/>
            <person name="Adhikari A."/>
            <person name="Zheng C.-J."/>
            <person name="Schuster L."/>
            <person name="Cowan T.M."/>
            <person name="Smanski M.J."/>
            <person name="Chevrette M.G."/>
            <person name="De Carvalho L.P.S."/>
            <person name="Shen B."/>
        </authorList>
    </citation>
    <scope>NUCLEOTIDE SEQUENCE [LARGE SCALE GENOMIC DNA]</scope>
    <source>
        <strain evidence="2 3">NPDC012540</strain>
    </source>
</reference>
<dbReference type="InterPro" id="IPR051797">
    <property type="entry name" value="TrmB-like"/>
</dbReference>
<dbReference type="InterPro" id="IPR016032">
    <property type="entry name" value="Sig_transdc_resp-reg_C-effctor"/>
</dbReference>
<feature type="domain" description="HTH luxR-type" evidence="1">
    <location>
        <begin position="258"/>
        <end position="323"/>
    </location>
</feature>
<dbReference type="InterPro" id="IPR036388">
    <property type="entry name" value="WH-like_DNA-bd_sf"/>
</dbReference>
<dbReference type="Gene3D" id="1.10.10.10">
    <property type="entry name" value="Winged helix-like DNA-binding domain superfamily/Winged helix DNA-binding domain"/>
    <property type="match status" value="1"/>
</dbReference>
<dbReference type="RefSeq" id="WP_387902708.1">
    <property type="nucleotide sequence ID" value="NZ_JBIBEG010000004.1"/>
</dbReference>
<organism evidence="2 3">
    <name type="scientific">Streptomyces argenteolus</name>
    <dbReference type="NCBI Taxonomy" id="67274"/>
    <lineage>
        <taxon>Bacteria</taxon>
        <taxon>Bacillati</taxon>
        <taxon>Actinomycetota</taxon>
        <taxon>Actinomycetes</taxon>
        <taxon>Kitasatosporales</taxon>
        <taxon>Streptomycetaceae</taxon>
        <taxon>Streptomyces</taxon>
    </lineage>
</organism>
<dbReference type="PANTHER" id="PTHR34293">
    <property type="entry name" value="HTH-TYPE TRANSCRIPTIONAL REGULATOR TRMBL2"/>
    <property type="match status" value="1"/>
</dbReference>
<dbReference type="Proteomes" id="UP001602322">
    <property type="component" value="Unassembled WGS sequence"/>
</dbReference>